<gene>
    <name evidence="2" type="ORF">GCM10009105_25680</name>
</gene>
<organism evidence="2 3">
    <name type="scientific">Dokdonella soli</name>
    <dbReference type="NCBI Taxonomy" id="529810"/>
    <lineage>
        <taxon>Bacteria</taxon>
        <taxon>Pseudomonadati</taxon>
        <taxon>Pseudomonadota</taxon>
        <taxon>Gammaproteobacteria</taxon>
        <taxon>Lysobacterales</taxon>
        <taxon>Rhodanobacteraceae</taxon>
        <taxon>Dokdonella</taxon>
    </lineage>
</organism>
<accession>A0ABP3TUX9</accession>
<evidence type="ECO:0008006" key="4">
    <source>
        <dbReference type="Google" id="ProtNLM"/>
    </source>
</evidence>
<evidence type="ECO:0000256" key="1">
    <source>
        <dbReference type="SAM" id="SignalP"/>
    </source>
</evidence>
<dbReference type="EMBL" id="BAAAEU010000020">
    <property type="protein sequence ID" value="GAA0718195.1"/>
    <property type="molecule type" value="Genomic_DNA"/>
</dbReference>
<proteinExistence type="predicted"/>
<sequence length="243" mass="25228">MAVNPCMPRCAAFLSLLCFAVASTAGDHVLLNATFNAETVGSPPGTGGAAVGEPIGAGTAIIGLAPFPTPNLQIRDTATCCAQATAFEFLGSEEVTSGTVQIRADVEFSGTSQPVIGLREQGSYADTFLDLYSGNDQPYLAAYTGSTFHTVLGQFTPNAIVPLEIDASADQRLVSIRLNGVSLLDQAAITFTQPTTRGIGTLLIGVENSASLSGDVMRIDNLHAIACTSSVFADCLFVDSFDH</sequence>
<feature type="chain" id="PRO_5045981364" description="LamG domain-containing protein" evidence="1">
    <location>
        <begin position="26"/>
        <end position="243"/>
    </location>
</feature>
<comment type="caution">
    <text evidence="2">The sequence shown here is derived from an EMBL/GenBank/DDBJ whole genome shotgun (WGS) entry which is preliminary data.</text>
</comment>
<keyword evidence="3" id="KW-1185">Reference proteome</keyword>
<keyword evidence="1" id="KW-0732">Signal</keyword>
<dbReference type="Proteomes" id="UP001501523">
    <property type="component" value="Unassembled WGS sequence"/>
</dbReference>
<evidence type="ECO:0000313" key="3">
    <source>
        <dbReference type="Proteomes" id="UP001501523"/>
    </source>
</evidence>
<evidence type="ECO:0000313" key="2">
    <source>
        <dbReference type="EMBL" id="GAA0718195.1"/>
    </source>
</evidence>
<feature type="signal peptide" evidence="1">
    <location>
        <begin position="1"/>
        <end position="25"/>
    </location>
</feature>
<reference evidence="3" key="1">
    <citation type="journal article" date="2019" name="Int. J. Syst. Evol. Microbiol.">
        <title>The Global Catalogue of Microorganisms (GCM) 10K type strain sequencing project: providing services to taxonomists for standard genome sequencing and annotation.</title>
        <authorList>
            <consortium name="The Broad Institute Genomics Platform"/>
            <consortium name="The Broad Institute Genome Sequencing Center for Infectious Disease"/>
            <person name="Wu L."/>
            <person name="Ma J."/>
        </authorList>
    </citation>
    <scope>NUCLEOTIDE SEQUENCE [LARGE SCALE GENOMIC DNA]</scope>
    <source>
        <strain evidence="3">JCM 15421</strain>
    </source>
</reference>
<name>A0ABP3TUX9_9GAMM</name>
<protein>
    <recommendedName>
        <fullName evidence="4">LamG domain-containing protein</fullName>
    </recommendedName>
</protein>